<reference evidence="3" key="1">
    <citation type="journal article" date="2020" name="mSystems">
        <title>Genome- and Community-Level Interaction Insights into Carbon Utilization and Element Cycling Functions of Hydrothermarchaeota in Hydrothermal Sediment.</title>
        <authorList>
            <person name="Zhou Z."/>
            <person name="Liu Y."/>
            <person name="Xu W."/>
            <person name="Pan J."/>
            <person name="Luo Z.H."/>
            <person name="Li M."/>
        </authorList>
    </citation>
    <scope>NUCLEOTIDE SEQUENCE [LARGE SCALE GENOMIC DNA]</scope>
    <source>
        <strain evidence="3">HyVt-493</strain>
    </source>
</reference>
<keyword evidence="1" id="KW-0378">Hydrolase</keyword>
<dbReference type="SUPFAM" id="SSF81301">
    <property type="entry name" value="Nucleotidyltransferase"/>
    <property type="match status" value="1"/>
</dbReference>
<gene>
    <name evidence="3" type="ORF">ENJ51_08535</name>
</gene>
<dbReference type="CDD" id="cd05401">
    <property type="entry name" value="NT_GlnE_GlnD_like"/>
    <property type="match status" value="1"/>
</dbReference>
<dbReference type="InterPro" id="IPR010043">
    <property type="entry name" value="UTase/UR"/>
</dbReference>
<dbReference type="EMBL" id="DRMS01000321">
    <property type="protein sequence ID" value="HFC92843.1"/>
    <property type="molecule type" value="Genomic_DNA"/>
</dbReference>
<dbReference type="GO" id="GO:0008773">
    <property type="term" value="F:[protein-PII] uridylyltransferase activity"/>
    <property type="evidence" value="ECO:0007669"/>
    <property type="project" value="InterPro"/>
</dbReference>
<proteinExistence type="predicted"/>
<dbReference type="InterPro" id="IPR043519">
    <property type="entry name" value="NT_sf"/>
</dbReference>
<name>A0A7V2WV87_LEUMU</name>
<keyword evidence="3" id="KW-0548">Nucleotidyltransferase</keyword>
<feature type="non-terminal residue" evidence="3">
    <location>
        <position position="132"/>
    </location>
</feature>
<dbReference type="PANTHER" id="PTHR47320:SF1">
    <property type="entry name" value="BIFUNCTIONAL URIDYLYLTRANSFERASE_URIDYLYL-REMOVING ENZYME"/>
    <property type="match status" value="1"/>
</dbReference>
<dbReference type="Pfam" id="PF01909">
    <property type="entry name" value="NTP_transf_2"/>
    <property type="match status" value="1"/>
</dbReference>
<organism evidence="3">
    <name type="scientific">Leucothrix mucor</name>
    <dbReference type="NCBI Taxonomy" id="45248"/>
    <lineage>
        <taxon>Bacteria</taxon>
        <taxon>Pseudomonadati</taxon>
        <taxon>Pseudomonadota</taxon>
        <taxon>Gammaproteobacteria</taxon>
        <taxon>Thiotrichales</taxon>
        <taxon>Thiotrichaceae</taxon>
        <taxon>Leucothrix</taxon>
    </lineage>
</organism>
<dbReference type="AlphaFoldDB" id="A0A7V2WV87"/>
<dbReference type="Gene3D" id="3.30.460.10">
    <property type="entry name" value="Beta Polymerase, domain 2"/>
    <property type="match status" value="1"/>
</dbReference>
<feature type="domain" description="Polymerase nucleotidyl transferase" evidence="2">
    <location>
        <begin position="50"/>
        <end position="115"/>
    </location>
</feature>
<keyword evidence="3" id="KW-0808">Transferase</keyword>
<evidence type="ECO:0000256" key="1">
    <source>
        <dbReference type="ARBA" id="ARBA00022801"/>
    </source>
</evidence>
<comment type="caution">
    <text evidence="3">The sequence shown here is derived from an EMBL/GenBank/DDBJ whole genome shotgun (WGS) entry which is preliminary data.</text>
</comment>
<evidence type="ECO:0000259" key="2">
    <source>
        <dbReference type="Pfam" id="PF01909"/>
    </source>
</evidence>
<sequence length="132" mass="14923">MQLKKILIQNNQQLQQDFTNGIAIKQLLHKRSDLIDSILIDLWQQNKLADTHIASLVAVGGYGRREMHPASDIDLLILLNAEPDTQEQALLSDFITTLWDLGLEIGQSVRTLDECIEEAEKDLTIITNLMES</sequence>
<dbReference type="Proteomes" id="UP000885750">
    <property type="component" value="Unassembled WGS sequence"/>
</dbReference>
<dbReference type="PANTHER" id="PTHR47320">
    <property type="entry name" value="BIFUNCTIONAL URIDYLYLTRANSFERASE/URIDYLYL-REMOVING ENZYME"/>
    <property type="match status" value="1"/>
</dbReference>
<accession>A0A7V2WV87</accession>
<dbReference type="InterPro" id="IPR002934">
    <property type="entry name" value="Polymerase_NTP_transf_dom"/>
</dbReference>
<evidence type="ECO:0000313" key="3">
    <source>
        <dbReference type="EMBL" id="HFC92843.1"/>
    </source>
</evidence>
<dbReference type="GO" id="GO:0016787">
    <property type="term" value="F:hydrolase activity"/>
    <property type="evidence" value="ECO:0007669"/>
    <property type="project" value="UniProtKB-KW"/>
</dbReference>
<protein>
    <submittedName>
        <fullName evidence="3">[protein-PII] uridylyltransferase</fullName>
    </submittedName>
</protein>